<dbReference type="AlphaFoldDB" id="A0A7C8IDG9"/>
<proteinExistence type="predicted"/>
<gene>
    <name evidence="2" type="ORF">BDV95DRAFT_238800</name>
</gene>
<organism evidence="2 3">
    <name type="scientific">Massariosphaeria phaeospora</name>
    <dbReference type="NCBI Taxonomy" id="100035"/>
    <lineage>
        <taxon>Eukaryota</taxon>
        <taxon>Fungi</taxon>
        <taxon>Dikarya</taxon>
        <taxon>Ascomycota</taxon>
        <taxon>Pezizomycotina</taxon>
        <taxon>Dothideomycetes</taxon>
        <taxon>Pleosporomycetidae</taxon>
        <taxon>Pleosporales</taxon>
        <taxon>Pleosporales incertae sedis</taxon>
        <taxon>Massariosphaeria</taxon>
    </lineage>
</organism>
<feature type="compositionally biased region" description="Low complexity" evidence="1">
    <location>
        <begin position="43"/>
        <end position="59"/>
    </location>
</feature>
<feature type="region of interest" description="Disordered" evidence="1">
    <location>
        <begin position="90"/>
        <end position="166"/>
    </location>
</feature>
<comment type="caution">
    <text evidence="2">The sequence shown here is derived from an EMBL/GenBank/DDBJ whole genome shotgun (WGS) entry which is preliminary data.</text>
</comment>
<keyword evidence="3" id="KW-1185">Reference proteome</keyword>
<name>A0A7C8IDG9_9PLEO</name>
<reference evidence="2 3" key="1">
    <citation type="submission" date="2020-01" db="EMBL/GenBank/DDBJ databases">
        <authorList>
            <consortium name="DOE Joint Genome Institute"/>
            <person name="Haridas S."/>
            <person name="Albert R."/>
            <person name="Binder M."/>
            <person name="Bloem J."/>
            <person name="Labutti K."/>
            <person name="Salamov A."/>
            <person name="Andreopoulos B."/>
            <person name="Baker S.E."/>
            <person name="Barry K."/>
            <person name="Bills G."/>
            <person name="Bluhm B.H."/>
            <person name="Cannon C."/>
            <person name="Castanera R."/>
            <person name="Culley D.E."/>
            <person name="Daum C."/>
            <person name="Ezra D."/>
            <person name="Gonzalez J.B."/>
            <person name="Henrissat B."/>
            <person name="Kuo A."/>
            <person name="Liang C."/>
            <person name="Lipzen A."/>
            <person name="Lutzoni F."/>
            <person name="Magnuson J."/>
            <person name="Mondo S."/>
            <person name="Nolan M."/>
            <person name="Ohm R."/>
            <person name="Pangilinan J."/>
            <person name="Park H.-J.H."/>
            <person name="Ramirez L."/>
            <person name="Alfaro M."/>
            <person name="Sun H."/>
            <person name="Tritt A."/>
            <person name="Yoshinaga Y."/>
            <person name="Zwiers L.-H.L."/>
            <person name="Turgeon B.G."/>
            <person name="Goodwin S.B."/>
            <person name="Spatafora J.W."/>
            <person name="Crous P.W."/>
            <person name="Grigoriev I.V."/>
        </authorList>
    </citation>
    <scope>NUCLEOTIDE SEQUENCE [LARGE SCALE GENOMIC DNA]</scope>
    <source>
        <strain evidence="2 3">CBS 611.86</strain>
    </source>
</reference>
<dbReference type="EMBL" id="JAADJZ010000003">
    <property type="protein sequence ID" value="KAF2876837.1"/>
    <property type="molecule type" value="Genomic_DNA"/>
</dbReference>
<sequence>MHSLPTQASVVCEQRSPHLDCASCTRSPLVLPSCPPGTRRPVSGLSTSSASCLRSSTSSTAKLTGRPRLISLQRGATSLRIRLARVFSGRLPQTTPASNIRRQASQSQRAAAQGRAGALQGRQTDHTAPCRGVVESWPGSQLRRRGGEAARQRSDPQRFSEAFCRS</sequence>
<evidence type="ECO:0000313" key="2">
    <source>
        <dbReference type="EMBL" id="KAF2876837.1"/>
    </source>
</evidence>
<feature type="region of interest" description="Disordered" evidence="1">
    <location>
        <begin position="36"/>
        <end position="59"/>
    </location>
</feature>
<evidence type="ECO:0000256" key="1">
    <source>
        <dbReference type="SAM" id="MobiDB-lite"/>
    </source>
</evidence>
<accession>A0A7C8IDG9</accession>
<feature type="compositionally biased region" description="Basic and acidic residues" evidence="1">
    <location>
        <begin position="145"/>
        <end position="158"/>
    </location>
</feature>
<dbReference type="Proteomes" id="UP000481861">
    <property type="component" value="Unassembled WGS sequence"/>
</dbReference>
<protein>
    <submittedName>
        <fullName evidence="2">Uncharacterized protein</fullName>
    </submittedName>
</protein>
<feature type="compositionally biased region" description="Low complexity" evidence="1">
    <location>
        <begin position="101"/>
        <end position="122"/>
    </location>
</feature>
<evidence type="ECO:0000313" key="3">
    <source>
        <dbReference type="Proteomes" id="UP000481861"/>
    </source>
</evidence>
<feature type="compositionally biased region" description="Polar residues" evidence="1">
    <location>
        <begin position="91"/>
        <end position="100"/>
    </location>
</feature>